<sequence length="252" mass="26737">MKIGFPADNNHLDARITGKVSSADWLIVVDTLDMSFEAVQAPPMSTRSGAGIKALARLIEMEAQILMVGHLAPHIAQPLESSGIRVITGLSGRVRDLIEKYADSPVSQASIQKSTSVHMALKKTAKQFFSMAPVLMGVILIMGLIQSFLSRELILKIFSGNPLTDTIIGAFAGSIFAGNPVNSYVIGQSLLELGAGWAGVCALMMSWVSIGLVQMPAEAHALGVRFALVRNGAAFVVTILASLLTVFCAGVW</sequence>
<dbReference type="Proteomes" id="UP000000442">
    <property type="component" value="Chromosome"/>
</dbReference>
<comment type="similarity">
    <text evidence="2">Belongs to the UPF0718 family.</text>
</comment>
<dbReference type="HOGENOM" id="CLU_1048584_0_0_7"/>
<keyword evidence="5 7" id="KW-1133">Transmembrane helix</keyword>
<dbReference type="InterPro" id="IPR003731">
    <property type="entry name" value="Di-Nase_FeMo-co_biosynth"/>
</dbReference>
<keyword evidence="4 7" id="KW-0812">Transmembrane</keyword>
<evidence type="ECO:0000256" key="1">
    <source>
        <dbReference type="ARBA" id="ARBA00004651"/>
    </source>
</evidence>
<dbReference type="InterPro" id="IPR005524">
    <property type="entry name" value="DUF318"/>
</dbReference>
<dbReference type="KEGG" id="dat:HRM2_39630"/>
<evidence type="ECO:0000256" key="4">
    <source>
        <dbReference type="ARBA" id="ARBA00022692"/>
    </source>
</evidence>
<gene>
    <name evidence="9" type="ordered locus">HRM2_39630</name>
</gene>
<dbReference type="RefSeq" id="WP_015905762.1">
    <property type="nucleotide sequence ID" value="NC_012108.1"/>
</dbReference>
<dbReference type="eggNOG" id="COG1433">
    <property type="taxonomic scope" value="Bacteria"/>
</dbReference>
<dbReference type="EMBL" id="CP001087">
    <property type="protein sequence ID" value="ACN17021.1"/>
    <property type="molecule type" value="Genomic_DNA"/>
</dbReference>
<evidence type="ECO:0000256" key="7">
    <source>
        <dbReference type="SAM" id="Phobius"/>
    </source>
</evidence>
<protein>
    <recommendedName>
        <fullName evidence="8">Dinitrogenase iron-molybdenum cofactor biosynthesis domain-containing protein</fullName>
    </recommendedName>
</protein>
<evidence type="ECO:0000256" key="2">
    <source>
        <dbReference type="ARBA" id="ARBA00006386"/>
    </source>
</evidence>
<name>C0QBL9_DESAH</name>
<dbReference type="AlphaFoldDB" id="C0QBL9"/>
<feature type="domain" description="Dinitrogenase iron-molybdenum cofactor biosynthesis" evidence="8">
    <location>
        <begin position="13"/>
        <end position="102"/>
    </location>
</feature>
<feature type="transmembrane region" description="Helical" evidence="7">
    <location>
        <begin position="167"/>
        <end position="186"/>
    </location>
</feature>
<evidence type="ECO:0000256" key="5">
    <source>
        <dbReference type="ARBA" id="ARBA00022989"/>
    </source>
</evidence>
<organism evidence="9 10">
    <name type="scientific">Desulforapulum autotrophicum (strain ATCC 43914 / DSM 3382 / VKM B-1955 / HRM2)</name>
    <name type="common">Desulfobacterium autotrophicum</name>
    <dbReference type="NCBI Taxonomy" id="177437"/>
    <lineage>
        <taxon>Bacteria</taxon>
        <taxon>Pseudomonadati</taxon>
        <taxon>Thermodesulfobacteriota</taxon>
        <taxon>Desulfobacteria</taxon>
        <taxon>Desulfobacterales</taxon>
        <taxon>Desulfobacteraceae</taxon>
        <taxon>Desulforapulum</taxon>
    </lineage>
</organism>
<evidence type="ECO:0000256" key="3">
    <source>
        <dbReference type="ARBA" id="ARBA00022475"/>
    </source>
</evidence>
<dbReference type="GO" id="GO:0005886">
    <property type="term" value="C:plasma membrane"/>
    <property type="evidence" value="ECO:0007669"/>
    <property type="project" value="UniProtKB-SubCell"/>
</dbReference>
<dbReference type="Pfam" id="PF02579">
    <property type="entry name" value="Nitro_FeMo-Co"/>
    <property type="match status" value="1"/>
</dbReference>
<comment type="subcellular location">
    <subcellularLocation>
        <location evidence="1">Cell membrane</location>
        <topology evidence="1">Multi-pass membrane protein</topology>
    </subcellularLocation>
</comment>
<dbReference type="eggNOG" id="COG0701">
    <property type="taxonomic scope" value="Bacteria"/>
</dbReference>
<reference evidence="9 10" key="1">
    <citation type="journal article" date="2009" name="Environ. Microbiol.">
        <title>Genome sequence of Desulfobacterium autotrophicum HRM2, a marine sulfate reducer oxidizing organic carbon completely to carbon dioxide.</title>
        <authorList>
            <person name="Strittmatter A.W."/>
            <person name="Liesegang H."/>
            <person name="Rabus R."/>
            <person name="Decker I."/>
            <person name="Amann J."/>
            <person name="Andres S."/>
            <person name="Henne A."/>
            <person name="Fricke W.F."/>
            <person name="Martinez-Arias R."/>
            <person name="Bartels D."/>
            <person name="Goesmann A."/>
            <person name="Krause L."/>
            <person name="Puehler A."/>
            <person name="Klenk H.P."/>
            <person name="Richter M."/>
            <person name="Schuler M."/>
            <person name="Gloeckner F.O."/>
            <person name="Meyerdierks A."/>
            <person name="Gottschalk G."/>
            <person name="Amann R."/>
        </authorList>
    </citation>
    <scope>NUCLEOTIDE SEQUENCE [LARGE SCALE GENOMIC DNA]</scope>
    <source>
        <strain evidence="10">ATCC 43914 / DSM 3382 / HRM2</strain>
    </source>
</reference>
<feature type="transmembrane region" description="Helical" evidence="7">
    <location>
        <begin position="233"/>
        <end position="251"/>
    </location>
</feature>
<dbReference type="Pfam" id="PF03773">
    <property type="entry name" value="ArsP_1"/>
    <property type="match status" value="1"/>
</dbReference>
<evidence type="ECO:0000256" key="6">
    <source>
        <dbReference type="ARBA" id="ARBA00023136"/>
    </source>
</evidence>
<accession>C0QBL9</accession>
<dbReference type="STRING" id="177437.HRM2_39630"/>
<dbReference type="SUPFAM" id="SSF53146">
    <property type="entry name" value="Nitrogenase accessory factor-like"/>
    <property type="match status" value="1"/>
</dbReference>
<evidence type="ECO:0000313" key="9">
    <source>
        <dbReference type="EMBL" id="ACN17021.1"/>
    </source>
</evidence>
<keyword evidence="6 7" id="KW-0472">Membrane</keyword>
<feature type="transmembrane region" description="Helical" evidence="7">
    <location>
        <begin position="128"/>
        <end position="147"/>
    </location>
</feature>
<evidence type="ECO:0000259" key="8">
    <source>
        <dbReference type="Pfam" id="PF02579"/>
    </source>
</evidence>
<dbReference type="InterPro" id="IPR036105">
    <property type="entry name" value="DiNase_FeMo-co_biosyn_sf"/>
</dbReference>
<dbReference type="OrthoDB" id="5421688at2"/>
<feature type="transmembrane region" description="Helical" evidence="7">
    <location>
        <begin position="193"/>
        <end position="213"/>
    </location>
</feature>
<proteinExistence type="inferred from homology"/>
<keyword evidence="3" id="KW-1003">Cell membrane</keyword>
<evidence type="ECO:0000313" key="10">
    <source>
        <dbReference type="Proteomes" id="UP000000442"/>
    </source>
</evidence>
<dbReference type="Gene3D" id="3.30.420.130">
    <property type="entry name" value="Dinitrogenase iron-molybdenum cofactor biosynthesis domain"/>
    <property type="match status" value="1"/>
</dbReference>
<keyword evidence="10" id="KW-1185">Reference proteome</keyword>